<dbReference type="EMBL" id="REGN01010204">
    <property type="protein sequence ID" value="RMZ99483.1"/>
    <property type="molecule type" value="Genomic_DNA"/>
</dbReference>
<protein>
    <submittedName>
        <fullName evidence="1">Uncharacterized protein</fullName>
    </submittedName>
</protein>
<evidence type="ECO:0000313" key="2">
    <source>
        <dbReference type="Proteomes" id="UP000276133"/>
    </source>
</evidence>
<dbReference type="AlphaFoldDB" id="A0A3M7PKG6"/>
<organism evidence="1 2">
    <name type="scientific">Brachionus plicatilis</name>
    <name type="common">Marine rotifer</name>
    <name type="synonym">Brachionus muelleri</name>
    <dbReference type="NCBI Taxonomy" id="10195"/>
    <lineage>
        <taxon>Eukaryota</taxon>
        <taxon>Metazoa</taxon>
        <taxon>Spiralia</taxon>
        <taxon>Gnathifera</taxon>
        <taxon>Rotifera</taxon>
        <taxon>Eurotatoria</taxon>
        <taxon>Monogononta</taxon>
        <taxon>Pseudotrocha</taxon>
        <taxon>Ploima</taxon>
        <taxon>Brachionidae</taxon>
        <taxon>Brachionus</taxon>
    </lineage>
</organism>
<sequence length="84" mass="10264">MEKKLSQNFKMFNRLVSSLISNLFPFRDKIQHIDKKQLFKEIVMSFNHTFFRIKPEFLNNWTKIINKRSNNRVLCPDLENLDFQ</sequence>
<comment type="caution">
    <text evidence="1">The sequence shown here is derived from an EMBL/GenBank/DDBJ whole genome shotgun (WGS) entry which is preliminary data.</text>
</comment>
<accession>A0A3M7PKG6</accession>
<name>A0A3M7PKG6_BRAPC</name>
<keyword evidence="2" id="KW-1185">Reference proteome</keyword>
<evidence type="ECO:0000313" key="1">
    <source>
        <dbReference type="EMBL" id="RMZ99483.1"/>
    </source>
</evidence>
<reference evidence="1 2" key="1">
    <citation type="journal article" date="2018" name="Sci. Rep.">
        <title>Genomic signatures of local adaptation to the degree of environmental predictability in rotifers.</title>
        <authorList>
            <person name="Franch-Gras L."/>
            <person name="Hahn C."/>
            <person name="Garcia-Roger E.M."/>
            <person name="Carmona M.J."/>
            <person name="Serra M."/>
            <person name="Gomez A."/>
        </authorList>
    </citation>
    <scope>NUCLEOTIDE SEQUENCE [LARGE SCALE GENOMIC DNA]</scope>
    <source>
        <strain evidence="1">HYR1</strain>
    </source>
</reference>
<dbReference type="Proteomes" id="UP000276133">
    <property type="component" value="Unassembled WGS sequence"/>
</dbReference>
<proteinExistence type="predicted"/>
<gene>
    <name evidence="1" type="ORF">BpHYR1_028732</name>
</gene>